<dbReference type="CDD" id="cd04220">
    <property type="entry name" value="Halocyanin"/>
    <property type="match status" value="1"/>
</dbReference>
<dbReference type="EMBL" id="JBHTAR010000011">
    <property type="protein sequence ID" value="MFC7200084.1"/>
    <property type="molecule type" value="Genomic_DNA"/>
</dbReference>
<protein>
    <submittedName>
        <fullName evidence="5">Halocyanin domain-containing protein</fullName>
    </submittedName>
</protein>
<evidence type="ECO:0000256" key="1">
    <source>
        <dbReference type="ARBA" id="ARBA00022723"/>
    </source>
</evidence>
<keyword evidence="3" id="KW-0472">Membrane</keyword>
<dbReference type="SUPFAM" id="SSF49503">
    <property type="entry name" value="Cupredoxins"/>
    <property type="match status" value="1"/>
</dbReference>
<keyword evidence="2" id="KW-0186">Copper</keyword>
<name>A0ABD5Z4Q6_9EURY</name>
<dbReference type="Proteomes" id="UP001596447">
    <property type="component" value="Unassembled WGS sequence"/>
</dbReference>
<feature type="transmembrane region" description="Helical" evidence="3">
    <location>
        <begin position="175"/>
        <end position="195"/>
    </location>
</feature>
<dbReference type="InterPro" id="IPR006311">
    <property type="entry name" value="TAT_signal"/>
</dbReference>
<dbReference type="GO" id="GO:0046872">
    <property type="term" value="F:metal ion binding"/>
    <property type="evidence" value="ECO:0007669"/>
    <property type="project" value="UniProtKB-KW"/>
</dbReference>
<dbReference type="Gene3D" id="2.60.40.420">
    <property type="entry name" value="Cupredoxins - blue copper proteins"/>
    <property type="match status" value="1"/>
</dbReference>
<organism evidence="5 6">
    <name type="scientific">Halospeciosus flavus</name>
    <dbReference type="NCBI Taxonomy" id="3032283"/>
    <lineage>
        <taxon>Archaea</taxon>
        <taxon>Methanobacteriati</taxon>
        <taxon>Methanobacteriota</taxon>
        <taxon>Stenosarchaea group</taxon>
        <taxon>Halobacteria</taxon>
        <taxon>Halobacteriales</taxon>
        <taxon>Halobacteriaceae</taxon>
        <taxon>Halospeciosus</taxon>
    </lineage>
</organism>
<sequence>MTTDDTQLSRRGFLRAAGTSAALAGGATGSAVAAEGGGGSKPDFGGWLEGVDGGFKDARGQSEVTVMVGAQGNGGAYAFSPAGLWVDPGTTVKWEWTGDGGAHNVHAVEGASFESDLYTAPGVHFEHTFESGGIVDYQCDPHVSMGMKGAVAVGDDVPTGGGGGYVSILPDSAKIIGIAGTAVMTLALGFSYVFMRFGGDFGADAEFEGGEE</sequence>
<dbReference type="PROSITE" id="PS51318">
    <property type="entry name" value="TAT"/>
    <property type="match status" value="1"/>
</dbReference>
<dbReference type="RefSeq" id="WP_279530003.1">
    <property type="nucleotide sequence ID" value="NZ_CP122312.1"/>
</dbReference>
<evidence type="ECO:0000313" key="6">
    <source>
        <dbReference type="Proteomes" id="UP001596447"/>
    </source>
</evidence>
<feature type="domain" description="Blue (type 1) copper" evidence="4">
    <location>
        <begin position="70"/>
        <end position="153"/>
    </location>
</feature>
<evidence type="ECO:0000256" key="2">
    <source>
        <dbReference type="ARBA" id="ARBA00023008"/>
    </source>
</evidence>
<dbReference type="AlphaFoldDB" id="A0ABD5Z4Q6"/>
<dbReference type="InterPro" id="IPR017533">
    <property type="entry name" value="Halocyanin"/>
</dbReference>
<evidence type="ECO:0000313" key="5">
    <source>
        <dbReference type="EMBL" id="MFC7200084.1"/>
    </source>
</evidence>
<keyword evidence="6" id="KW-1185">Reference proteome</keyword>
<keyword evidence="3" id="KW-0812">Transmembrane</keyword>
<gene>
    <name evidence="5" type="ORF">ACFQJ9_11800</name>
</gene>
<evidence type="ECO:0000256" key="3">
    <source>
        <dbReference type="SAM" id="Phobius"/>
    </source>
</evidence>
<dbReference type="Pfam" id="PF00127">
    <property type="entry name" value="Copper-bind"/>
    <property type="match status" value="1"/>
</dbReference>
<evidence type="ECO:0000259" key="4">
    <source>
        <dbReference type="Pfam" id="PF00127"/>
    </source>
</evidence>
<dbReference type="InterPro" id="IPR008972">
    <property type="entry name" value="Cupredoxin"/>
</dbReference>
<dbReference type="InterPro" id="IPR000923">
    <property type="entry name" value="BlueCu_1"/>
</dbReference>
<dbReference type="NCBIfam" id="TIGR03102">
    <property type="entry name" value="halo_cynanin"/>
    <property type="match status" value="1"/>
</dbReference>
<proteinExistence type="predicted"/>
<comment type="caution">
    <text evidence="5">The sequence shown here is derived from an EMBL/GenBank/DDBJ whole genome shotgun (WGS) entry which is preliminary data.</text>
</comment>
<keyword evidence="3" id="KW-1133">Transmembrane helix</keyword>
<keyword evidence="1" id="KW-0479">Metal-binding</keyword>
<reference evidence="5 6" key="1">
    <citation type="journal article" date="2019" name="Int. J. Syst. Evol. Microbiol.">
        <title>The Global Catalogue of Microorganisms (GCM) 10K type strain sequencing project: providing services to taxonomists for standard genome sequencing and annotation.</title>
        <authorList>
            <consortium name="The Broad Institute Genomics Platform"/>
            <consortium name="The Broad Institute Genome Sequencing Center for Infectious Disease"/>
            <person name="Wu L."/>
            <person name="Ma J."/>
        </authorList>
    </citation>
    <scope>NUCLEOTIDE SEQUENCE [LARGE SCALE GENOMIC DNA]</scope>
    <source>
        <strain evidence="5 6">XZGYJ-43</strain>
    </source>
</reference>
<accession>A0ABD5Z4Q6</accession>